<protein>
    <submittedName>
        <fullName evidence="7">G8920 protein</fullName>
    </submittedName>
</protein>
<dbReference type="InterPro" id="IPR006139">
    <property type="entry name" value="D-isomer_2_OHA_DH_cat_dom"/>
</dbReference>
<dbReference type="PROSITE" id="PS00671">
    <property type="entry name" value="D_2_HYDROXYACID_DH_3"/>
    <property type="match status" value="1"/>
</dbReference>
<proteinExistence type="inferred from homology"/>
<reference evidence="7 8" key="1">
    <citation type="submission" date="2024-06" db="EMBL/GenBank/DDBJ databases">
        <authorList>
            <person name="Kraege A."/>
            <person name="Thomma B."/>
        </authorList>
    </citation>
    <scope>NUCLEOTIDE SEQUENCE [LARGE SCALE GENOMIC DNA]</scope>
</reference>
<evidence type="ECO:0000313" key="8">
    <source>
        <dbReference type="Proteomes" id="UP001497392"/>
    </source>
</evidence>
<evidence type="ECO:0000259" key="5">
    <source>
        <dbReference type="Pfam" id="PF00389"/>
    </source>
</evidence>
<keyword evidence="8" id="KW-1185">Reference proteome</keyword>
<dbReference type="InterPro" id="IPR036291">
    <property type="entry name" value="NAD(P)-bd_dom_sf"/>
</dbReference>
<sequence>MLVRPFYTIPALGTPSQHTSVAIFSADTYVVDFLGKEIEETFPGSAFIEAQLSIDTVQLARGHKAVCCFVNDDLGRPVVAALALAGVRFLALRCAGFDRVDLIACEELGIGVARVPHYSPSSVAEHAVALLLCLNRNLHRAYFRMLAGNYTLSGLEGFEMRGKTVGVIGTGTHHIINGACLDSMKKGAILVNVSRGGLIETKAAMAALEHGQLGGLALDVYEYEGPLFNRDWGTYPCSQYYKTWNKEFDALKSYPNVLISPHSAFLTKEALASIACTTVANIREFQEGKRLTFEVKSQ</sequence>
<dbReference type="InterPro" id="IPR006140">
    <property type="entry name" value="D-isomer_DH_NAD-bd"/>
</dbReference>
<feature type="domain" description="D-isomer specific 2-hydroxyacid dehydrogenase catalytic" evidence="5">
    <location>
        <begin position="21"/>
        <end position="295"/>
    </location>
</feature>
<dbReference type="PANTHER" id="PTHR43026:SF1">
    <property type="entry name" value="2-HYDROXYACID DEHYDROGENASE HOMOLOG 1-RELATED"/>
    <property type="match status" value="1"/>
</dbReference>
<comment type="caution">
    <text evidence="7">The sequence shown here is derived from an EMBL/GenBank/DDBJ whole genome shotgun (WGS) entry which is preliminary data.</text>
</comment>
<evidence type="ECO:0000256" key="3">
    <source>
        <dbReference type="ARBA" id="ARBA00023027"/>
    </source>
</evidence>
<evidence type="ECO:0000259" key="6">
    <source>
        <dbReference type="Pfam" id="PF02826"/>
    </source>
</evidence>
<name>A0ABP1G7W9_9CHLO</name>
<evidence type="ECO:0000256" key="1">
    <source>
        <dbReference type="ARBA" id="ARBA00005854"/>
    </source>
</evidence>
<evidence type="ECO:0000313" key="7">
    <source>
        <dbReference type="EMBL" id="CAL5226103.1"/>
    </source>
</evidence>
<dbReference type="Proteomes" id="UP001497392">
    <property type="component" value="Unassembled WGS sequence"/>
</dbReference>
<keyword evidence="3" id="KW-0520">NAD</keyword>
<dbReference type="SUPFAM" id="SSF51735">
    <property type="entry name" value="NAD(P)-binding Rossmann-fold domains"/>
    <property type="match status" value="1"/>
</dbReference>
<dbReference type="PANTHER" id="PTHR43026">
    <property type="entry name" value="2-HYDROXYACID DEHYDROGENASE HOMOLOG 1-RELATED"/>
    <property type="match status" value="1"/>
</dbReference>
<organism evidence="7 8">
    <name type="scientific">Coccomyxa viridis</name>
    <dbReference type="NCBI Taxonomy" id="1274662"/>
    <lineage>
        <taxon>Eukaryota</taxon>
        <taxon>Viridiplantae</taxon>
        <taxon>Chlorophyta</taxon>
        <taxon>core chlorophytes</taxon>
        <taxon>Trebouxiophyceae</taxon>
        <taxon>Trebouxiophyceae incertae sedis</taxon>
        <taxon>Coccomyxaceae</taxon>
        <taxon>Coccomyxa</taxon>
    </lineage>
</organism>
<dbReference type="SUPFAM" id="SSF52283">
    <property type="entry name" value="Formate/glycerate dehydrogenase catalytic domain-like"/>
    <property type="match status" value="1"/>
</dbReference>
<dbReference type="InterPro" id="IPR029753">
    <property type="entry name" value="D-isomer_DH_CS"/>
</dbReference>
<evidence type="ECO:0000256" key="4">
    <source>
        <dbReference type="RuleBase" id="RU003719"/>
    </source>
</evidence>
<keyword evidence="2 4" id="KW-0560">Oxidoreductase</keyword>
<gene>
    <name evidence="7" type="primary">g8920</name>
    <name evidence="7" type="ORF">VP750_LOCUS8009</name>
</gene>
<dbReference type="Pfam" id="PF00389">
    <property type="entry name" value="2-Hacid_dh"/>
    <property type="match status" value="1"/>
</dbReference>
<comment type="similarity">
    <text evidence="1 4">Belongs to the D-isomer specific 2-hydroxyacid dehydrogenase family.</text>
</comment>
<feature type="domain" description="D-isomer specific 2-hydroxyacid dehydrogenase NAD-binding" evidence="6">
    <location>
        <begin position="172"/>
        <end position="264"/>
    </location>
</feature>
<dbReference type="Pfam" id="PF02826">
    <property type="entry name" value="2-Hacid_dh_C"/>
    <property type="match status" value="1"/>
</dbReference>
<dbReference type="EMBL" id="CAXHTA020000015">
    <property type="protein sequence ID" value="CAL5226103.1"/>
    <property type="molecule type" value="Genomic_DNA"/>
</dbReference>
<evidence type="ECO:0000256" key="2">
    <source>
        <dbReference type="ARBA" id="ARBA00023002"/>
    </source>
</evidence>
<dbReference type="Gene3D" id="3.40.50.720">
    <property type="entry name" value="NAD(P)-binding Rossmann-like Domain"/>
    <property type="match status" value="4"/>
</dbReference>
<dbReference type="InterPro" id="IPR058205">
    <property type="entry name" value="D-LDH-like"/>
</dbReference>
<accession>A0ABP1G7W9</accession>